<reference evidence="2" key="2">
    <citation type="submission" date="2020-11" db="EMBL/GenBank/DDBJ databases">
        <authorList>
            <consortium name="DOE Joint Genome Institute"/>
            <person name="Kuo A."/>
            <person name="Miyauchi S."/>
            <person name="Kiss E."/>
            <person name="Drula E."/>
            <person name="Kohler A."/>
            <person name="Sanchez-Garcia M."/>
            <person name="Andreopoulos B."/>
            <person name="Barry K.W."/>
            <person name="Bonito G."/>
            <person name="Buee M."/>
            <person name="Carver A."/>
            <person name="Chen C."/>
            <person name="Cichocki N."/>
            <person name="Clum A."/>
            <person name="Culley D."/>
            <person name="Crous P.W."/>
            <person name="Fauchery L."/>
            <person name="Girlanda M."/>
            <person name="Hayes R."/>
            <person name="Keri Z."/>
            <person name="Labutti K."/>
            <person name="Lipzen A."/>
            <person name="Lombard V."/>
            <person name="Magnuson J."/>
            <person name="Maillard F."/>
            <person name="Morin E."/>
            <person name="Murat C."/>
            <person name="Nolan M."/>
            <person name="Ohm R."/>
            <person name="Pangilinan J."/>
            <person name="Pereira M."/>
            <person name="Perotto S."/>
            <person name="Peter M."/>
            <person name="Riley R."/>
            <person name="Sitrit Y."/>
            <person name="Stielow B."/>
            <person name="Szollosi G."/>
            <person name="Zifcakova L."/>
            <person name="Stursova M."/>
            <person name="Spatafora J.W."/>
            <person name="Tedersoo L."/>
            <person name="Vaario L.-M."/>
            <person name="Yamada A."/>
            <person name="Yan M."/>
            <person name="Wang P."/>
            <person name="Xu J."/>
            <person name="Bruns T."/>
            <person name="Baldrian P."/>
            <person name="Vilgalys R."/>
            <person name="Henrissat B."/>
            <person name="Grigoriev I.V."/>
            <person name="Hibbett D."/>
            <person name="Nagy L.G."/>
            <person name="Martin F.M."/>
        </authorList>
    </citation>
    <scope>NUCLEOTIDE SEQUENCE</scope>
    <source>
        <strain evidence="2">UH-Tt-Lm1</strain>
    </source>
</reference>
<dbReference type="EMBL" id="WIUZ02000005">
    <property type="protein sequence ID" value="KAF9787490.1"/>
    <property type="molecule type" value="Genomic_DNA"/>
</dbReference>
<dbReference type="Proteomes" id="UP000736335">
    <property type="component" value="Unassembled WGS sequence"/>
</dbReference>
<dbReference type="PANTHER" id="PTHR12652:SF25">
    <property type="entry name" value="MICROBODY (PEROXISOME) PROLIFERATION PROTEIN PEROXIN 11C (EUROFUNG)"/>
    <property type="match status" value="1"/>
</dbReference>
<keyword evidence="3" id="KW-1185">Reference proteome</keyword>
<dbReference type="OrthoDB" id="10005898at2759"/>
<comment type="caution">
    <text evidence="2">The sequence shown here is derived from an EMBL/GenBank/DDBJ whole genome shotgun (WGS) entry which is preliminary data.</text>
</comment>
<sequence>MTSKNSNAMAGLVAIEAVNLDQLVRYLSTWKGTDNFLEILSNVLKIAIPILHFGARLQHKAGIRKTNVSSVGERLAKLTPLIGDSRMLFRVWGILPIIQWLLSHSRYPPATSKLLKLERWQIFTMLAYFPTEQLYYLRVHDVIPAAITLPILGKPVALNAKKLLLASSRFYLAYIFLEFLRLKERAGLLYTKQKVLSKANANAVEAGAEKAKLKDGWKAHQLATAYNAFRLPGALHWSLESGIPLNDVASAAFGLAASLITFRELWAAAGAGPSPPPPEEGGGQGEKEVGANVQEIEPSGVEPDPGVSGSASSHVEVEAVQARTSAGKDGN</sequence>
<reference evidence="2" key="1">
    <citation type="journal article" date="2020" name="Nat. Commun.">
        <title>Large-scale genome sequencing of mycorrhizal fungi provides insights into the early evolution of symbiotic traits.</title>
        <authorList>
            <person name="Miyauchi S."/>
            <person name="Kiss E."/>
            <person name="Kuo A."/>
            <person name="Drula E."/>
            <person name="Kohler A."/>
            <person name="Sanchez-Garcia M."/>
            <person name="Morin E."/>
            <person name="Andreopoulos B."/>
            <person name="Barry K.W."/>
            <person name="Bonito G."/>
            <person name="Buee M."/>
            <person name="Carver A."/>
            <person name="Chen C."/>
            <person name="Cichocki N."/>
            <person name="Clum A."/>
            <person name="Culley D."/>
            <person name="Crous P.W."/>
            <person name="Fauchery L."/>
            <person name="Girlanda M."/>
            <person name="Hayes R.D."/>
            <person name="Keri Z."/>
            <person name="LaButti K."/>
            <person name="Lipzen A."/>
            <person name="Lombard V."/>
            <person name="Magnuson J."/>
            <person name="Maillard F."/>
            <person name="Murat C."/>
            <person name="Nolan M."/>
            <person name="Ohm R.A."/>
            <person name="Pangilinan J."/>
            <person name="Pereira M.F."/>
            <person name="Perotto S."/>
            <person name="Peter M."/>
            <person name="Pfister S."/>
            <person name="Riley R."/>
            <person name="Sitrit Y."/>
            <person name="Stielow J.B."/>
            <person name="Szollosi G."/>
            <person name="Zifcakova L."/>
            <person name="Stursova M."/>
            <person name="Spatafora J.W."/>
            <person name="Tedersoo L."/>
            <person name="Vaario L.M."/>
            <person name="Yamada A."/>
            <person name="Yan M."/>
            <person name="Wang P."/>
            <person name="Xu J."/>
            <person name="Bruns T."/>
            <person name="Baldrian P."/>
            <person name="Vilgalys R."/>
            <person name="Dunand C."/>
            <person name="Henrissat B."/>
            <person name="Grigoriev I.V."/>
            <person name="Hibbett D."/>
            <person name="Nagy L.G."/>
            <person name="Martin F.M."/>
        </authorList>
    </citation>
    <scope>NUCLEOTIDE SEQUENCE</scope>
    <source>
        <strain evidence="2">UH-Tt-Lm1</strain>
    </source>
</reference>
<name>A0A9P6HJJ9_9AGAM</name>
<gene>
    <name evidence="2" type="ORF">BJ322DRAFT_1055554</name>
</gene>
<dbReference type="PANTHER" id="PTHR12652">
    <property type="entry name" value="PEROXISOMAL BIOGENESIS FACTOR 11"/>
    <property type="match status" value="1"/>
</dbReference>
<dbReference type="AlphaFoldDB" id="A0A9P6HJJ9"/>
<evidence type="ECO:0000313" key="3">
    <source>
        <dbReference type="Proteomes" id="UP000736335"/>
    </source>
</evidence>
<protein>
    <submittedName>
        <fullName evidence="2">Uncharacterized protein</fullName>
    </submittedName>
</protein>
<evidence type="ECO:0000256" key="1">
    <source>
        <dbReference type="SAM" id="MobiDB-lite"/>
    </source>
</evidence>
<organism evidence="2 3">
    <name type="scientific">Thelephora terrestris</name>
    <dbReference type="NCBI Taxonomy" id="56493"/>
    <lineage>
        <taxon>Eukaryota</taxon>
        <taxon>Fungi</taxon>
        <taxon>Dikarya</taxon>
        <taxon>Basidiomycota</taxon>
        <taxon>Agaricomycotina</taxon>
        <taxon>Agaricomycetes</taxon>
        <taxon>Thelephorales</taxon>
        <taxon>Thelephoraceae</taxon>
        <taxon>Thelephora</taxon>
    </lineage>
</organism>
<evidence type="ECO:0000313" key="2">
    <source>
        <dbReference type="EMBL" id="KAF9787490.1"/>
    </source>
</evidence>
<accession>A0A9P6HJJ9</accession>
<feature type="region of interest" description="Disordered" evidence="1">
    <location>
        <begin position="270"/>
        <end position="331"/>
    </location>
</feature>
<proteinExistence type="predicted"/>